<feature type="region of interest" description="Disordered" evidence="3">
    <location>
        <begin position="210"/>
        <end position="229"/>
    </location>
</feature>
<dbReference type="PANTHER" id="PTHR45702">
    <property type="entry name" value="ADAM10/ADAM17 METALLOPEPTIDASE FAMILY MEMBER"/>
    <property type="match status" value="1"/>
</dbReference>
<dbReference type="InterPro" id="IPR051489">
    <property type="entry name" value="ADAM_Metalloproteinase"/>
</dbReference>
<feature type="domain" description="Peptidase M12B" evidence="5">
    <location>
        <begin position="235"/>
        <end position="454"/>
    </location>
</feature>
<evidence type="ECO:0008006" key="8">
    <source>
        <dbReference type="Google" id="ProtNLM"/>
    </source>
</evidence>
<dbReference type="PANTHER" id="PTHR45702:SF6">
    <property type="entry name" value="DISINTEGRIN AND METALLOPROTEINASE DOMAIN-CONTAINING PROTEIN 17"/>
    <property type="match status" value="1"/>
</dbReference>
<evidence type="ECO:0000259" key="4">
    <source>
        <dbReference type="PROSITE" id="PS50214"/>
    </source>
</evidence>
<dbReference type="Proteomes" id="UP001519460">
    <property type="component" value="Unassembled WGS sequence"/>
</dbReference>
<evidence type="ECO:0000256" key="3">
    <source>
        <dbReference type="SAM" id="MobiDB-lite"/>
    </source>
</evidence>
<keyword evidence="7" id="KW-1185">Reference proteome</keyword>
<dbReference type="Gene3D" id="4.10.70.10">
    <property type="entry name" value="Disintegrin domain"/>
    <property type="match status" value="1"/>
</dbReference>
<dbReference type="SUPFAM" id="SSF57552">
    <property type="entry name" value="Blood coagulation inhibitor (disintegrin)"/>
    <property type="match status" value="1"/>
</dbReference>
<dbReference type="InterPro" id="IPR001762">
    <property type="entry name" value="Disintegrin_dom"/>
</dbReference>
<evidence type="ECO:0000313" key="7">
    <source>
        <dbReference type="Proteomes" id="UP001519460"/>
    </source>
</evidence>
<dbReference type="PROSITE" id="PS50215">
    <property type="entry name" value="ADAM_MEPRO"/>
    <property type="match status" value="1"/>
</dbReference>
<keyword evidence="1" id="KW-1015">Disulfide bond</keyword>
<dbReference type="AlphaFoldDB" id="A0ABD0JR71"/>
<protein>
    <recommendedName>
        <fullName evidence="8">Disintegrin domain-containing protein</fullName>
    </recommendedName>
</protein>
<dbReference type="InterPro" id="IPR024079">
    <property type="entry name" value="MetalloPept_cat_dom_sf"/>
</dbReference>
<proteinExistence type="predicted"/>
<dbReference type="Gene3D" id="3.40.390.10">
    <property type="entry name" value="Collagenase (Catalytic Domain)"/>
    <property type="match status" value="2"/>
</dbReference>
<name>A0ABD0JR71_9CAEN</name>
<gene>
    <name evidence="6" type="ORF">BaRGS_00031329</name>
</gene>
<dbReference type="FunFam" id="4.10.70.10:FF:000003">
    <property type="entry name" value="Disintegrin and metalloproteinase domain-containing protein 17"/>
    <property type="match status" value="1"/>
</dbReference>
<dbReference type="EMBL" id="JACVVK020000350">
    <property type="protein sequence ID" value="KAK7477427.1"/>
    <property type="molecule type" value="Genomic_DNA"/>
</dbReference>
<evidence type="ECO:0000313" key="6">
    <source>
        <dbReference type="EMBL" id="KAK7477427.1"/>
    </source>
</evidence>
<dbReference type="PROSITE" id="PS50214">
    <property type="entry name" value="DISINTEGRIN_2"/>
    <property type="match status" value="1"/>
</dbReference>
<dbReference type="InterPro" id="IPR001590">
    <property type="entry name" value="Peptidase_M12B"/>
</dbReference>
<evidence type="ECO:0000259" key="5">
    <source>
        <dbReference type="PROSITE" id="PS50215"/>
    </source>
</evidence>
<sequence>MHTVWSVFACSAIQAGTLSRRQGGVCGAHSVCLSKVVLGLFFAVISSLNGNTSADETGIHKQLRYFETLKMSDFTVRSRKRRSAEDISPTQEISFQAFGRQFDLVLKEGSSVFAPDFHAKTVERNGRMERIQLSEEDFLTGHLREDESVAVDAFFEDGVLCSVIHSHDEIYVTEPSWRHIPHSGNHSVIAYRGSDIRWRVSFPPPPVLQDNTAHDSLASEGGKRERRASETWAKNRCPLRVVADHKFFSIHAFNRTVAAAQIMIWTIQMANRILTTTVWDKTGLTNIGIHIKEMLIFKEPTTGEAFSFNWPNRAPVRLDLLEKSLLSISVFPAVHQYTYHRGSEGTIYPNTGFTSSLGPAGEQLLHLMRTLVTVHGHSWGAPHDGATSHCSREQMTEKDGVSCQGEGDPAGQYLMHPQSVDGHHPNNMMFSPCSKYEISLALRAKAPSCFVDEGTHMWKCGNGIVDEGEMCDAGVRGRFDKKDPCCTSTCRLRDNATCSDFNSDCCLNCQTAPKGFQCAEEIDLICVKASFCERTRLYKVLYGSPERDTRELYSDGSECRRRPTLLHGLLQ</sequence>
<dbReference type="Pfam" id="PF13574">
    <property type="entry name" value="Reprolysin_2"/>
    <property type="match status" value="1"/>
</dbReference>
<reference evidence="6 7" key="1">
    <citation type="journal article" date="2023" name="Sci. Data">
        <title>Genome assembly of the Korean intertidal mud-creeper Batillaria attramentaria.</title>
        <authorList>
            <person name="Patra A.K."/>
            <person name="Ho P.T."/>
            <person name="Jun S."/>
            <person name="Lee S.J."/>
            <person name="Kim Y."/>
            <person name="Won Y.J."/>
        </authorList>
    </citation>
    <scope>NUCLEOTIDE SEQUENCE [LARGE SCALE GENOMIC DNA]</scope>
    <source>
        <strain evidence="6">Wonlab-2016</strain>
    </source>
</reference>
<dbReference type="SMART" id="SM00050">
    <property type="entry name" value="DISIN"/>
    <property type="match status" value="1"/>
</dbReference>
<comment type="caution">
    <text evidence="6">The sequence shown here is derived from an EMBL/GenBank/DDBJ whole genome shotgun (WGS) entry which is preliminary data.</text>
</comment>
<dbReference type="SUPFAM" id="SSF55486">
    <property type="entry name" value="Metalloproteases ('zincins'), catalytic domain"/>
    <property type="match status" value="1"/>
</dbReference>
<accession>A0ABD0JR71</accession>
<comment type="caution">
    <text evidence="2">Lacks conserved residue(s) required for the propagation of feature annotation.</text>
</comment>
<evidence type="ECO:0000256" key="1">
    <source>
        <dbReference type="ARBA" id="ARBA00023157"/>
    </source>
</evidence>
<feature type="domain" description="Disintegrin" evidence="4">
    <location>
        <begin position="457"/>
        <end position="532"/>
    </location>
</feature>
<evidence type="ECO:0000256" key="2">
    <source>
        <dbReference type="PROSITE-ProRule" id="PRU00276"/>
    </source>
</evidence>
<organism evidence="6 7">
    <name type="scientific">Batillaria attramentaria</name>
    <dbReference type="NCBI Taxonomy" id="370345"/>
    <lineage>
        <taxon>Eukaryota</taxon>
        <taxon>Metazoa</taxon>
        <taxon>Spiralia</taxon>
        <taxon>Lophotrochozoa</taxon>
        <taxon>Mollusca</taxon>
        <taxon>Gastropoda</taxon>
        <taxon>Caenogastropoda</taxon>
        <taxon>Sorbeoconcha</taxon>
        <taxon>Cerithioidea</taxon>
        <taxon>Batillariidae</taxon>
        <taxon>Batillaria</taxon>
    </lineage>
</organism>
<dbReference type="InterPro" id="IPR036436">
    <property type="entry name" value="Disintegrin_dom_sf"/>
</dbReference>